<evidence type="ECO:0000313" key="9">
    <source>
        <dbReference type="EMBL" id="PNU03284.1"/>
    </source>
</evidence>
<feature type="domain" description="Peptidase M14" evidence="8">
    <location>
        <begin position="60"/>
        <end position="415"/>
    </location>
</feature>
<feature type="signal peptide" evidence="7">
    <location>
        <begin position="1"/>
        <end position="27"/>
    </location>
</feature>
<keyword evidence="4" id="KW-0378">Hydrolase</keyword>
<dbReference type="OrthoDB" id="9767214at2"/>
<dbReference type="Pfam" id="PF00246">
    <property type="entry name" value="Peptidase_M14"/>
    <property type="match status" value="1"/>
</dbReference>
<evidence type="ECO:0000256" key="1">
    <source>
        <dbReference type="ARBA" id="ARBA00001947"/>
    </source>
</evidence>
<dbReference type="PANTHER" id="PTHR11705:SF143">
    <property type="entry name" value="SLL0236 PROTEIN"/>
    <property type="match status" value="1"/>
</dbReference>
<evidence type="ECO:0000256" key="2">
    <source>
        <dbReference type="ARBA" id="ARBA00005988"/>
    </source>
</evidence>
<evidence type="ECO:0000256" key="3">
    <source>
        <dbReference type="ARBA" id="ARBA00022670"/>
    </source>
</evidence>
<comment type="caution">
    <text evidence="9">The sequence shown here is derived from an EMBL/GenBank/DDBJ whole genome shotgun (WGS) entry which is preliminary data.</text>
</comment>
<dbReference type="Gene3D" id="3.40.630.10">
    <property type="entry name" value="Zn peptidases"/>
    <property type="match status" value="1"/>
</dbReference>
<dbReference type="EMBL" id="LYMM01000052">
    <property type="protein sequence ID" value="PNU03284.1"/>
    <property type="molecule type" value="Genomic_DNA"/>
</dbReference>
<evidence type="ECO:0000256" key="4">
    <source>
        <dbReference type="ARBA" id="ARBA00022801"/>
    </source>
</evidence>
<feature type="chain" id="PRO_5014345538" evidence="7">
    <location>
        <begin position="28"/>
        <end position="935"/>
    </location>
</feature>
<evidence type="ECO:0000256" key="7">
    <source>
        <dbReference type="SAM" id="SignalP"/>
    </source>
</evidence>
<keyword evidence="10" id="KW-1185">Reference proteome</keyword>
<dbReference type="RefSeq" id="WP_103097936.1">
    <property type="nucleotide sequence ID" value="NZ_LYMM01000052.1"/>
</dbReference>
<dbReference type="GO" id="GO:0008270">
    <property type="term" value="F:zinc ion binding"/>
    <property type="evidence" value="ECO:0007669"/>
    <property type="project" value="InterPro"/>
</dbReference>
<sequence length="935" mass="101162">MSRRNLLLAATCLSLPLGLSLSGPALAQDAPATSAAVTAPEKVVGGKVGADYFLADYTKISAWLMQVAKESDRIKVVSIGKTAEGREQYMAIVSSPDNIRNIEKYRQIAQKLALAKGLDDAAAKTLAAEGKAMVWMDAGLHASEIVNAQSHVQIIHEMLTGNDPETLRLLGDDIMLFVFANPDGLELVADWYMADPHKLTTDSIPVLYQKYIGHDNNRDSFASTQPETTNMNRAGYREWFPQILYNQHQTGPLGAVVFIPPFRDPYNFNNEPLVINQTDVVGQMMHARLVAKGMGGSAMRSAAPYSTWFNGGIRTIGYFHNQIGILTEIIGNPTPLKIPFVPENQLPRQDEVLPIAPQEWHFQQSLDYVKEMDRAILDYASRYRETIQYNRYVMGRNQIAKGSTDSWVVTPKRIEAAKEAAKAMPKPGPDETAGTFSWGTEKVIPASLYKTVLNAPEKRAPRAYIIPADKQQDMPTTVRFLNALIKTGIEVQQAPSAFTFGGKSYPAGSYVVRSDQAFRPHVLDMFEPQDHPQDFAYEGGPPIKPYDVTGYTLALQMNVAFDRVLDAPPPAFPLVPDEIAAPPPGRVLGSGGAGWIVDHGVNNSYTLTNRLLKAGLPVFWMKQGLTVDGKTLAPGALWVPASAKAKAIVDAAVAPLGLDAHAVAAKPAGDAVAVKPVKIGLVDVYGGSMASGWTRWIFEQYEFPYELVYPQALDKGGLKAKYDVLVFQSDVLGREDGMSRPQPAAADIPVAYRKMLGKITPETTFPQVAAFAKAGGTVVAVGNATRMGEALGLPVTNLLAPMGPDGKAKRVSSNSFYVPGSILSAQVDSSDPLAFGVAPTVNLFYNNNPVFRADGPSVRKVSWFDKEDPLVSGWGWGQKLLNGGAGIVEGGLGKGRVFLMGPEVTQRGQPFATFKFLFNGVLLSGSDAKPAAPAD</sequence>
<name>A0A2K2FWZ3_9SPHN</name>
<dbReference type="SUPFAM" id="SSF53187">
    <property type="entry name" value="Zn-dependent exopeptidases"/>
    <property type="match status" value="1"/>
</dbReference>
<dbReference type="CDD" id="cd06240">
    <property type="entry name" value="M14-like"/>
    <property type="match status" value="1"/>
</dbReference>
<accession>A0A2K2FWZ3</accession>
<keyword evidence="3" id="KW-0645">Protease</keyword>
<dbReference type="GO" id="GO:0006508">
    <property type="term" value="P:proteolysis"/>
    <property type="evidence" value="ECO:0007669"/>
    <property type="project" value="UniProtKB-KW"/>
</dbReference>
<gene>
    <name evidence="9" type="ORF">A8V01_23995</name>
</gene>
<proteinExistence type="inferred from homology"/>
<evidence type="ECO:0000256" key="6">
    <source>
        <dbReference type="ARBA" id="ARBA00023049"/>
    </source>
</evidence>
<dbReference type="PANTHER" id="PTHR11705">
    <property type="entry name" value="PROTEASE FAMILY M14 CARBOXYPEPTIDASE A,B"/>
    <property type="match status" value="1"/>
</dbReference>
<dbReference type="Proteomes" id="UP000236327">
    <property type="component" value="Unassembled WGS sequence"/>
</dbReference>
<dbReference type="AlphaFoldDB" id="A0A2K2FWZ3"/>
<comment type="cofactor">
    <cofactor evidence="1">
        <name>Zn(2+)</name>
        <dbReference type="ChEBI" id="CHEBI:29105"/>
    </cofactor>
</comment>
<keyword evidence="7" id="KW-0732">Signal</keyword>
<dbReference type="GO" id="GO:0005615">
    <property type="term" value="C:extracellular space"/>
    <property type="evidence" value="ECO:0007669"/>
    <property type="project" value="TreeGrafter"/>
</dbReference>
<protein>
    <submittedName>
        <fullName evidence="9">Peptidase</fullName>
    </submittedName>
</protein>
<organism evidence="9 10">
    <name type="scientific">Novosphingobium guangzhouense</name>
    <dbReference type="NCBI Taxonomy" id="1850347"/>
    <lineage>
        <taxon>Bacteria</taxon>
        <taxon>Pseudomonadati</taxon>
        <taxon>Pseudomonadota</taxon>
        <taxon>Alphaproteobacteria</taxon>
        <taxon>Sphingomonadales</taxon>
        <taxon>Sphingomonadaceae</taxon>
        <taxon>Novosphingobium</taxon>
    </lineage>
</organism>
<evidence type="ECO:0000256" key="5">
    <source>
        <dbReference type="ARBA" id="ARBA00022833"/>
    </source>
</evidence>
<comment type="similarity">
    <text evidence="2">Belongs to the peptidase M14 family.</text>
</comment>
<evidence type="ECO:0000313" key="10">
    <source>
        <dbReference type="Proteomes" id="UP000236327"/>
    </source>
</evidence>
<keyword evidence="5" id="KW-0862">Zinc</keyword>
<evidence type="ECO:0000259" key="8">
    <source>
        <dbReference type="Pfam" id="PF00246"/>
    </source>
</evidence>
<reference evidence="9 10" key="1">
    <citation type="submission" date="2016-05" db="EMBL/GenBank/DDBJ databases">
        <title>Complete genome sequence of Novosphingobium guangzhouense SA925(T).</title>
        <authorList>
            <person name="Sha S."/>
        </authorList>
    </citation>
    <scope>NUCLEOTIDE SEQUENCE [LARGE SCALE GENOMIC DNA]</scope>
    <source>
        <strain evidence="9 10">SA925</strain>
    </source>
</reference>
<keyword evidence="6" id="KW-0482">Metalloprotease</keyword>
<dbReference type="InterPro" id="IPR000834">
    <property type="entry name" value="Peptidase_M14"/>
</dbReference>
<dbReference type="GO" id="GO:0004181">
    <property type="term" value="F:metallocarboxypeptidase activity"/>
    <property type="evidence" value="ECO:0007669"/>
    <property type="project" value="InterPro"/>
</dbReference>